<reference evidence="1" key="1">
    <citation type="submission" date="2019-08" db="EMBL/GenBank/DDBJ databases">
        <title>Comparative genome analysis confer to the adaptation heavy metal polluted environment.</title>
        <authorList>
            <person name="Li Y."/>
        </authorList>
    </citation>
    <scope>NUCLEOTIDE SEQUENCE [LARGE SCALE GENOMIC DNA]</scope>
    <source>
        <strain evidence="1">P1</strain>
    </source>
</reference>
<dbReference type="RefSeq" id="WP_149301871.1">
    <property type="nucleotide sequence ID" value="NZ_CP043450.1"/>
</dbReference>
<dbReference type="OrthoDB" id="847285at2"/>
<keyword evidence="2" id="KW-1185">Reference proteome</keyword>
<name>A0A5C1HWG4_9SPHI</name>
<sequence>MNYNILQDILSVKPTKLKKIFKWLINNKIIEKVKNYSVGYSSSLYKLHPLVENMPIDTLSLSSTESGLVKKMKEHRNSFSMPCVITDHQFDLMSRINLSAAGREYLEKRYMDLLDWGELEYAVADPRHYDLLCFYLNDTYCRRNRNTHRVYSSVTSMPGRYRDFLEFEGLTLYQIDLKNAQILLSVSKIIEEFRAEYGDIEPLTTDIRDFKHLAETGKFYEYMANRIGVDITNEKLRSKFKEMFFKEIFYSKNSNRATQLKHAFNLAFPTVAAIIRHIKRHDYRQFAIQLQRLEASIFIDEVLRELYSMNITAFSIHDSIVTTTVDDLLTAEIAITDALKKYDLKPTFKKSGGGSLKQAA</sequence>
<evidence type="ECO:0008006" key="3">
    <source>
        <dbReference type="Google" id="ProtNLM"/>
    </source>
</evidence>
<dbReference type="EMBL" id="CP043450">
    <property type="protein sequence ID" value="QEM10194.1"/>
    <property type="molecule type" value="Genomic_DNA"/>
</dbReference>
<proteinExistence type="predicted"/>
<dbReference type="AlphaFoldDB" id="A0A5C1HWG4"/>
<dbReference type="KEGG" id="mrub:DEO27_009205"/>
<gene>
    <name evidence="1" type="ORF">DEO27_009205</name>
</gene>
<accession>A0A5C1HWG4</accession>
<protein>
    <recommendedName>
        <fullName evidence="3">DNA-directed DNA polymerase family A palm domain-containing protein</fullName>
    </recommendedName>
</protein>
<organism evidence="1 2">
    <name type="scientific">Mucilaginibacter rubeus</name>
    <dbReference type="NCBI Taxonomy" id="2027860"/>
    <lineage>
        <taxon>Bacteria</taxon>
        <taxon>Pseudomonadati</taxon>
        <taxon>Bacteroidota</taxon>
        <taxon>Sphingobacteriia</taxon>
        <taxon>Sphingobacteriales</taxon>
        <taxon>Sphingobacteriaceae</taxon>
        <taxon>Mucilaginibacter</taxon>
    </lineage>
</organism>
<dbReference type="Proteomes" id="UP000251402">
    <property type="component" value="Chromosome"/>
</dbReference>
<evidence type="ECO:0000313" key="1">
    <source>
        <dbReference type="EMBL" id="QEM10194.1"/>
    </source>
</evidence>
<evidence type="ECO:0000313" key="2">
    <source>
        <dbReference type="Proteomes" id="UP000251402"/>
    </source>
</evidence>